<proteinExistence type="predicted"/>
<comment type="caution">
    <text evidence="3">The sequence shown here is derived from an EMBL/GenBank/DDBJ whole genome shotgun (WGS) entry which is preliminary data.</text>
</comment>
<evidence type="ECO:0000313" key="4">
    <source>
        <dbReference type="Proteomes" id="UP000052982"/>
    </source>
</evidence>
<name>A0A117RD42_9ACTN</name>
<accession>A0A117RD42</accession>
<sequence length="141" mass="14858">MDRDVISALRQLEAEAEDVLRAECDEGRWRRIADVLDRARSGVRSGRVPDAAQVRQWAGELEDLCADLRARRLSEPPVAAPASVEENAHGLVHDIATTLTTLTGDPVPGAAAPAPAASSSSPDATRRTPRQGGGTDAGRSA</sequence>
<dbReference type="STRING" id="1943.AQJ64_15530"/>
<dbReference type="AlphaFoldDB" id="A0A117RD42"/>
<gene>
    <name evidence="3" type="ORF">AQJ64_15530</name>
</gene>
<dbReference type="InterPro" id="IPR046924">
    <property type="entry name" value="CATASP"/>
</dbReference>
<evidence type="ECO:0000313" key="3">
    <source>
        <dbReference type="EMBL" id="KUN84179.1"/>
    </source>
</evidence>
<feature type="compositionally biased region" description="Gly residues" evidence="1">
    <location>
        <begin position="131"/>
        <end position="141"/>
    </location>
</feature>
<organism evidence="3 4">
    <name type="scientific">Streptomyces griseoruber</name>
    <dbReference type="NCBI Taxonomy" id="1943"/>
    <lineage>
        <taxon>Bacteria</taxon>
        <taxon>Bacillati</taxon>
        <taxon>Actinomycetota</taxon>
        <taxon>Actinomycetes</taxon>
        <taxon>Kitasatosporales</taxon>
        <taxon>Streptomycetaceae</taxon>
        <taxon>Streptomyces</taxon>
    </lineage>
</organism>
<evidence type="ECO:0000259" key="2">
    <source>
        <dbReference type="Pfam" id="PF20271"/>
    </source>
</evidence>
<feature type="domain" description="CATRA-Associated Small Protein" evidence="2">
    <location>
        <begin position="17"/>
        <end position="95"/>
    </location>
</feature>
<dbReference type="Proteomes" id="UP000052982">
    <property type="component" value="Unassembled WGS sequence"/>
</dbReference>
<feature type="compositionally biased region" description="Low complexity" evidence="1">
    <location>
        <begin position="108"/>
        <end position="123"/>
    </location>
</feature>
<evidence type="ECO:0000256" key="1">
    <source>
        <dbReference type="SAM" id="MobiDB-lite"/>
    </source>
</evidence>
<dbReference type="Pfam" id="PF20271">
    <property type="entry name" value="CATASP"/>
    <property type="match status" value="1"/>
</dbReference>
<feature type="region of interest" description="Disordered" evidence="1">
    <location>
        <begin position="100"/>
        <end position="141"/>
    </location>
</feature>
<reference evidence="3 4" key="1">
    <citation type="submission" date="2015-10" db="EMBL/GenBank/DDBJ databases">
        <title>Draft genome sequence of Streptomyces griseoruber DSM 40281, type strain for the species Streptomyces griseoruber.</title>
        <authorList>
            <person name="Ruckert C."/>
            <person name="Winkler A."/>
            <person name="Kalinowski J."/>
            <person name="Kampfer P."/>
            <person name="Glaeser S."/>
        </authorList>
    </citation>
    <scope>NUCLEOTIDE SEQUENCE [LARGE SCALE GENOMIC DNA]</scope>
    <source>
        <strain evidence="3 4">DSM 40281</strain>
    </source>
</reference>
<dbReference type="RefSeq" id="WP_055632711.1">
    <property type="nucleotide sequence ID" value="NZ_JBIRRP010000016.1"/>
</dbReference>
<keyword evidence="4" id="KW-1185">Reference proteome</keyword>
<dbReference type="EMBL" id="LMWW01000018">
    <property type="protein sequence ID" value="KUN84179.1"/>
    <property type="molecule type" value="Genomic_DNA"/>
</dbReference>
<protein>
    <recommendedName>
        <fullName evidence="2">CATRA-Associated Small Protein domain-containing protein</fullName>
    </recommendedName>
</protein>